<organism evidence="2 3">
    <name type="scientific">Kaistia terrae</name>
    <dbReference type="NCBI Taxonomy" id="537017"/>
    <lineage>
        <taxon>Bacteria</taxon>
        <taxon>Pseudomonadati</taxon>
        <taxon>Pseudomonadota</taxon>
        <taxon>Alphaproteobacteria</taxon>
        <taxon>Hyphomicrobiales</taxon>
        <taxon>Kaistiaceae</taxon>
        <taxon>Kaistia</taxon>
    </lineage>
</organism>
<dbReference type="GO" id="GO:0016757">
    <property type="term" value="F:glycosyltransferase activity"/>
    <property type="evidence" value="ECO:0007669"/>
    <property type="project" value="UniProtKB-KW"/>
</dbReference>
<dbReference type="PANTHER" id="PTHR43685">
    <property type="entry name" value="GLYCOSYLTRANSFERASE"/>
    <property type="match status" value="1"/>
</dbReference>
<accession>A0ABW0PR37</accession>
<feature type="domain" description="Glycosyltransferase 2-like" evidence="1">
    <location>
        <begin position="22"/>
        <end position="124"/>
    </location>
</feature>
<dbReference type="SUPFAM" id="SSF53448">
    <property type="entry name" value="Nucleotide-diphospho-sugar transferases"/>
    <property type="match status" value="1"/>
</dbReference>
<evidence type="ECO:0000259" key="1">
    <source>
        <dbReference type="Pfam" id="PF00535"/>
    </source>
</evidence>
<evidence type="ECO:0000313" key="3">
    <source>
        <dbReference type="Proteomes" id="UP001596150"/>
    </source>
</evidence>
<dbReference type="InterPro" id="IPR001173">
    <property type="entry name" value="Glyco_trans_2-like"/>
</dbReference>
<dbReference type="Gene3D" id="3.90.550.10">
    <property type="entry name" value="Spore Coat Polysaccharide Biosynthesis Protein SpsA, Chain A"/>
    <property type="match status" value="1"/>
</dbReference>
<dbReference type="EMBL" id="JBHSML010000002">
    <property type="protein sequence ID" value="MFC5515116.1"/>
    <property type="molecule type" value="Genomic_DNA"/>
</dbReference>
<reference evidence="3" key="1">
    <citation type="journal article" date="2019" name="Int. J. Syst. Evol. Microbiol.">
        <title>The Global Catalogue of Microorganisms (GCM) 10K type strain sequencing project: providing services to taxonomists for standard genome sequencing and annotation.</title>
        <authorList>
            <consortium name="The Broad Institute Genomics Platform"/>
            <consortium name="The Broad Institute Genome Sequencing Center for Infectious Disease"/>
            <person name="Wu L."/>
            <person name="Ma J."/>
        </authorList>
    </citation>
    <scope>NUCLEOTIDE SEQUENCE [LARGE SCALE GENOMIC DNA]</scope>
    <source>
        <strain evidence="3">KACC 12633</strain>
    </source>
</reference>
<dbReference type="EC" id="2.4.-.-" evidence="2"/>
<dbReference type="Proteomes" id="UP001596150">
    <property type="component" value="Unassembled WGS sequence"/>
</dbReference>
<dbReference type="RefSeq" id="WP_266343120.1">
    <property type="nucleotide sequence ID" value="NZ_JAPKNH010000002.1"/>
</dbReference>
<sequence>MNQADWREFYGVGGSEKLPLVSIIAINFSYAAYLKTALESAAAQDYPALEIIVLDNGSEDNSVPLIEAFVERHPEVRFIKLAKNLGQLGAAHHILTQHSVGGDYIAFLDTDDFLFPSFISHHIRAHLLVANGAGISTSETLQLDREGTIVAGNIPLWWKSQAIDPSDWKTVEVSTDHKPPQILDFTLVAPRITQWLWFPGTSNVYNRKSIDELFSAIVEPIEKRFTLDTCAAPVGHLGQGSIMLHEILSCYRVHDRNSSVTAPTLQHFSSGRASFSKGNKQQHRWFRKSFKHIKIRRLIADK</sequence>
<dbReference type="InterPro" id="IPR050834">
    <property type="entry name" value="Glycosyltransf_2"/>
</dbReference>
<dbReference type="CDD" id="cd00761">
    <property type="entry name" value="Glyco_tranf_GTA_type"/>
    <property type="match status" value="1"/>
</dbReference>
<name>A0ABW0PR37_9HYPH</name>
<protein>
    <submittedName>
        <fullName evidence="2">Glycosyltransferase family 2 protein</fullName>
        <ecNumber evidence="2">2.4.-.-</ecNumber>
    </submittedName>
</protein>
<dbReference type="Pfam" id="PF00535">
    <property type="entry name" value="Glycos_transf_2"/>
    <property type="match status" value="1"/>
</dbReference>
<gene>
    <name evidence="2" type="ORF">ACFPP9_04985</name>
</gene>
<keyword evidence="2" id="KW-0328">Glycosyltransferase</keyword>
<proteinExistence type="predicted"/>
<keyword evidence="2" id="KW-0808">Transferase</keyword>
<keyword evidence="3" id="KW-1185">Reference proteome</keyword>
<dbReference type="InterPro" id="IPR029044">
    <property type="entry name" value="Nucleotide-diphossugar_trans"/>
</dbReference>
<dbReference type="PANTHER" id="PTHR43685:SF11">
    <property type="entry name" value="GLYCOSYLTRANSFERASE TAGX-RELATED"/>
    <property type="match status" value="1"/>
</dbReference>
<evidence type="ECO:0000313" key="2">
    <source>
        <dbReference type="EMBL" id="MFC5515116.1"/>
    </source>
</evidence>
<comment type="caution">
    <text evidence="2">The sequence shown here is derived from an EMBL/GenBank/DDBJ whole genome shotgun (WGS) entry which is preliminary data.</text>
</comment>